<dbReference type="InterPro" id="IPR045861">
    <property type="entry name" value="CorA_cytoplasmic_dom"/>
</dbReference>
<feature type="compositionally biased region" description="Low complexity" evidence="1">
    <location>
        <begin position="108"/>
        <end position="130"/>
    </location>
</feature>
<evidence type="ECO:0000256" key="1">
    <source>
        <dbReference type="SAM" id="MobiDB-lite"/>
    </source>
</evidence>
<dbReference type="GO" id="GO:0005886">
    <property type="term" value="C:plasma membrane"/>
    <property type="evidence" value="ECO:0007669"/>
    <property type="project" value="TreeGrafter"/>
</dbReference>
<comment type="caution">
    <text evidence="2">The sequence shown here is derived from an EMBL/GenBank/DDBJ whole genome shotgun (WGS) entry which is preliminary data.</text>
</comment>
<dbReference type="SUPFAM" id="SSF143865">
    <property type="entry name" value="CorA soluble domain-like"/>
    <property type="match status" value="1"/>
</dbReference>
<dbReference type="PANTHER" id="PTHR21535">
    <property type="entry name" value="MAGNESIUM AND COBALT TRANSPORT PROTEIN/MITOCHONDRIAL IMPORT INNER MEMBRANE TRANSLOCASE SUBUNIT TIM8"/>
    <property type="match status" value="1"/>
</dbReference>
<evidence type="ECO:0000313" key="2">
    <source>
        <dbReference type="EMBL" id="PWY84989.1"/>
    </source>
</evidence>
<keyword evidence="3" id="KW-1185">Reference proteome</keyword>
<dbReference type="STRING" id="1448321.A0A317WFB8"/>
<reference evidence="2 3" key="1">
    <citation type="submission" date="2016-12" db="EMBL/GenBank/DDBJ databases">
        <title>The genomes of Aspergillus section Nigri reveals drivers in fungal speciation.</title>
        <authorList>
            <consortium name="DOE Joint Genome Institute"/>
            <person name="Vesth T.C."/>
            <person name="Nybo J."/>
            <person name="Theobald S."/>
            <person name="Brandl J."/>
            <person name="Frisvad J.C."/>
            <person name="Nielsen K.F."/>
            <person name="Lyhne E.K."/>
            <person name="Kogle M.E."/>
            <person name="Kuo A."/>
            <person name="Riley R."/>
            <person name="Clum A."/>
            <person name="Nolan M."/>
            <person name="Lipzen A."/>
            <person name="Salamov A."/>
            <person name="Henrissat B."/>
            <person name="Wiebenga A."/>
            <person name="De Vries R.P."/>
            <person name="Grigoriev I.V."/>
            <person name="Mortensen U.H."/>
            <person name="Andersen M.R."/>
            <person name="Baker S.E."/>
        </authorList>
    </citation>
    <scope>NUCLEOTIDE SEQUENCE [LARGE SCALE GENOMIC DNA]</scope>
    <source>
        <strain evidence="2 3">CBS 117.55</strain>
    </source>
</reference>
<dbReference type="RefSeq" id="XP_025400331.1">
    <property type="nucleotide sequence ID" value="XM_025543023.1"/>
</dbReference>
<dbReference type="Proteomes" id="UP000247233">
    <property type="component" value="Unassembled WGS sequence"/>
</dbReference>
<evidence type="ECO:0000313" key="3">
    <source>
        <dbReference type="Proteomes" id="UP000247233"/>
    </source>
</evidence>
<dbReference type="AlphaFoldDB" id="A0A317WFB8"/>
<sequence length="130" mass="14593">MSRNHLNPYRSPTPQASTSWCSRTRRSRFPRPGCAHVSRVRERIRRSQDYPVRAVSSDWICYALIDDIIDIFTPYMRATEQTADLIEDQVLIARGDDIKALIPHPSSRKSTTSARASRSSPAGSAGNTTC</sequence>
<feature type="region of interest" description="Disordered" evidence="1">
    <location>
        <begin position="101"/>
        <end position="130"/>
    </location>
</feature>
<name>A0A317WFB8_9EURO</name>
<dbReference type="GO" id="GO:0010961">
    <property type="term" value="P:intracellular magnesium ion homeostasis"/>
    <property type="evidence" value="ECO:0007669"/>
    <property type="project" value="TreeGrafter"/>
</dbReference>
<dbReference type="PANTHER" id="PTHR21535:SF55">
    <property type="entry name" value="MAGNESIUM TRANSPORTER ALR1-RELATED"/>
    <property type="match status" value="1"/>
</dbReference>
<dbReference type="VEuPathDB" id="FungiDB:BO70DRAFT_361380"/>
<dbReference type="GO" id="GO:0015095">
    <property type="term" value="F:magnesium ion transmembrane transporter activity"/>
    <property type="evidence" value="ECO:0007669"/>
    <property type="project" value="TreeGrafter"/>
</dbReference>
<protein>
    <submittedName>
        <fullName evidence="2">Uncharacterized protein</fullName>
    </submittedName>
</protein>
<gene>
    <name evidence="2" type="ORF">BO70DRAFT_361380</name>
</gene>
<dbReference type="OrthoDB" id="29879at2759"/>
<proteinExistence type="predicted"/>
<dbReference type="GeneID" id="37065260"/>
<organism evidence="2 3">
    <name type="scientific">Aspergillus heteromorphus CBS 117.55</name>
    <dbReference type="NCBI Taxonomy" id="1448321"/>
    <lineage>
        <taxon>Eukaryota</taxon>
        <taxon>Fungi</taxon>
        <taxon>Dikarya</taxon>
        <taxon>Ascomycota</taxon>
        <taxon>Pezizomycotina</taxon>
        <taxon>Eurotiomycetes</taxon>
        <taxon>Eurotiomycetidae</taxon>
        <taxon>Eurotiales</taxon>
        <taxon>Aspergillaceae</taxon>
        <taxon>Aspergillus</taxon>
        <taxon>Aspergillus subgen. Circumdati</taxon>
    </lineage>
</organism>
<dbReference type="EMBL" id="MSFL01000009">
    <property type="protein sequence ID" value="PWY84989.1"/>
    <property type="molecule type" value="Genomic_DNA"/>
</dbReference>
<accession>A0A317WFB8</accession>
<dbReference type="Gene3D" id="1.20.58.340">
    <property type="entry name" value="Magnesium transport protein CorA, transmembrane region"/>
    <property type="match status" value="1"/>
</dbReference>